<protein>
    <submittedName>
        <fullName evidence="1">Uncharacterized protein</fullName>
    </submittedName>
</protein>
<gene>
    <name evidence="1" type="ORF">COO91_01774</name>
</gene>
<name>A0A2K8SKB6_9NOSO</name>
<evidence type="ECO:0000313" key="2">
    <source>
        <dbReference type="Proteomes" id="UP000232003"/>
    </source>
</evidence>
<dbReference type="AlphaFoldDB" id="A0A2K8SKB6"/>
<accession>A0A2K8SKB6</accession>
<dbReference type="KEGG" id="nfl:COO91_01774"/>
<reference evidence="1 2" key="1">
    <citation type="submission" date="2017-11" db="EMBL/GenBank/DDBJ databases">
        <title>Complete genome of a free-living desiccation-tolerant cyanobacterium and its photosynthetic adaptation to extreme terrestrial habitat.</title>
        <authorList>
            <person name="Shang J."/>
        </authorList>
    </citation>
    <scope>NUCLEOTIDE SEQUENCE [LARGE SCALE GENOMIC DNA]</scope>
    <source>
        <strain evidence="1 2">CCNUN1</strain>
    </source>
</reference>
<organism evidence="1 2">
    <name type="scientific">Nostoc flagelliforme CCNUN1</name>
    <dbReference type="NCBI Taxonomy" id="2038116"/>
    <lineage>
        <taxon>Bacteria</taxon>
        <taxon>Bacillati</taxon>
        <taxon>Cyanobacteriota</taxon>
        <taxon>Cyanophyceae</taxon>
        <taxon>Nostocales</taxon>
        <taxon>Nostocaceae</taxon>
        <taxon>Nostoc</taxon>
    </lineage>
</organism>
<proteinExistence type="predicted"/>
<evidence type="ECO:0000313" key="1">
    <source>
        <dbReference type="EMBL" id="AUB35881.1"/>
    </source>
</evidence>
<keyword evidence="2" id="KW-1185">Reference proteome</keyword>
<dbReference type="Proteomes" id="UP000232003">
    <property type="component" value="Chromosome"/>
</dbReference>
<dbReference type="EMBL" id="CP024785">
    <property type="protein sequence ID" value="AUB35881.1"/>
    <property type="molecule type" value="Genomic_DNA"/>
</dbReference>
<sequence>MQIAIWLKVFNDTNKANLCRLKVKTSLHYLNFAYIAYKLAQLKHY</sequence>